<evidence type="ECO:0000259" key="3">
    <source>
        <dbReference type="Pfam" id="PF00501"/>
    </source>
</evidence>
<dbReference type="InterPro" id="IPR042099">
    <property type="entry name" value="ANL_N_sf"/>
</dbReference>
<dbReference type="Pfam" id="PF13193">
    <property type="entry name" value="AMP-binding_C"/>
    <property type="match status" value="1"/>
</dbReference>
<keyword evidence="6" id="KW-1185">Reference proteome</keyword>
<dbReference type="PANTHER" id="PTHR43107:SF6">
    <property type="entry name" value="ACYL-COA SYNTHETASE FAMILY PROTEIN (CEFD1), PUTATIVE (AFU_ORTHOLOGUE AFUA_6G03630)-RELATED"/>
    <property type="match status" value="1"/>
</dbReference>
<comment type="similarity">
    <text evidence="1">Belongs to the ATP-dependent AMP-binding enzyme family.</text>
</comment>
<evidence type="ECO:0000313" key="5">
    <source>
        <dbReference type="EMBL" id="KAL1620539.1"/>
    </source>
</evidence>
<evidence type="ECO:0000256" key="2">
    <source>
        <dbReference type="ARBA" id="ARBA00022598"/>
    </source>
</evidence>
<reference evidence="5 6" key="1">
    <citation type="submission" date="2024-02" db="EMBL/GenBank/DDBJ databases">
        <title>De novo assembly and annotation of 12 fungi associated with fruit tree decline syndrome in Ontario, Canada.</title>
        <authorList>
            <person name="Sulman M."/>
            <person name="Ellouze W."/>
            <person name="Ilyukhin E."/>
        </authorList>
    </citation>
    <scope>NUCLEOTIDE SEQUENCE [LARGE SCALE GENOMIC DNA]</scope>
    <source>
        <strain evidence="5 6">M1-105</strain>
    </source>
</reference>
<dbReference type="Pfam" id="PF00501">
    <property type="entry name" value="AMP-binding"/>
    <property type="match status" value="1"/>
</dbReference>
<protein>
    <submittedName>
        <fullName evidence="5">Uncharacterized protein</fullName>
    </submittedName>
</protein>
<dbReference type="Gene3D" id="3.40.50.12780">
    <property type="entry name" value="N-terminal domain of ligase-like"/>
    <property type="match status" value="1"/>
</dbReference>
<organism evidence="5 6">
    <name type="scientific">Neofusicoccum ribis</name>
    <dbReference type="NCBI Taxonomy" id="45134"/>
    <lineage>
        <taxon>Eukaryota</taxon>
        <taxon>Fungi</taxon>
        <taxon>Dikarya</taxon>
        <taxon>Ascomycota</taxon>
        <taxon>Pezizomycotina</taxon>
        <taxon>Dothideomycetes</taxon>
        <taxon>Dothideomycetes incertae sedis</taxon>
        <taxon>Botryosphaeriales</taxon>
        <taxon>Botryosphaeriaceae</taxon>
        <taxon>Neofusicoccum</taxon>
    </lineage>
</organism>
<dbReference type="PROSITE" id="PS00455">
    <property type="entry name" value="AMP_BINDING"/>
    <property type="match status" value="1"/>
</dbReference>
<sequence length="668" mass="73810">MAALGMSPALSLSLNETLTWERAHAVPAAAAAVAGATAAAAYVDAKLHISKDLRNMRSMKREIGRFQEKARTNRTSLWYDFEAQVKRLPATEPCLWSRDGGTVTWAAAHAQACRHAGFLLERGVEPGALVAVYLQNSADFVLAVLGAWAVGSAPALINYNLGGQGLLHCLRISGARVLLVDADEGCRRRIDEVKESIEGELGMRIVVMDEETKRAIAAREPTRPERKYREGVKPTDPMCLMYTSGSTGLPKACPFEVGRAFAITKPRIEAVGLSPGPNGDRWYDCMPLYHGTGYTVAVSCLTTGITLCIGKKFSTSNFWKDVRDSDATAFVYVGETARYLLAAPKSPLDRQHRVKVMFGNGLRPDVWRKFGERFGVQTVAEFFNSTEGVFALMNICSGEFTQGSVGHHGLVQRMSLRNVYIPVEIDHETGEMYRDPKTGFARRRPYEAGGEILVQVASEKAFVGYWKNPEATRKMFVRDVFRKGDLFYRTGDALRRTSDGRWYFMDRLGDTFRWKSENVSTAEVAEVLGNYPGVNEAIVYGVEVPGHDGRAGCAALHIPLERRSSPAFYAALLAFARKSLPKYAVPIFLRITANMQPMHNNKQNKTPLKKEGIDVKKITEGDMNEDKILWLPESLNVKGRGEGYVEFTEADLEALKAAAASPGETARL</sequence>
<dbReference type="Proteomes" id="UP001521116">
    <property type="component" value="Unassembled WGS sequence"/>
</dbReference>
<dbReference type="PANTHER" id="PTHR43107">
    <property type="entry name" value="LONG-CHAIN FATTY ACID TRANSPORT PROTEIN"/>
    <property type="match status" value="1"/>
</dbReference>
<dbReference type="EMBL" id="JAJVDC020000166">
    <property type="protein sequence ID" value="KAL1620539.1"/>
    <property type="molecule type" value="Genomic_DNA"/>
</dbReference>
<proteinExistence type="inferred from homology"/>
<feature type="domain" description="AMP-binding enzyme C-terminal" evidence="4">
    <location>
        <begin position="523"/>
        <end position="594"/>
    </location>
</feature>
<accession>A0ABR3SHA1</accession>
<keyword evidence="2" id="KW-0436">Ligase</keyword>
<feature type="domain" description="AMP-dependent synthetase/ligase" evidence="3">
    <location>
        <begin position="81"/>
        <end position="433"/>
    </location>
</feature>
<comment type="caution">
    <text evidence="5">The sequence shown here is derived from an EMBL/GenBank/DDBJ whole genome shotgun (WGS) entry which is preliminary data.</text>
</comment>
<dbReference type="InterPro" id="IPR000873">
    <property type="entry name" value="AMP-dep_synth/lig_dom"/>
</dbReference>
<dbReference type="SUPFAM" id="SSF56801">
    <property type="entry name" value="Acetyl-CoA synthetase-like"/>
    <property type="match status" value="1"/>
</dbReference>
<gene>
    <name evidence="5" type="ORF">SLS56_009612</name>
</gene>
<evidence type="ECO:0000256" key="1">
    <source>
        <dbReference type="ARBA" id="ARBA00006432"/>
    </source>
</evidence>
<evidence type="ECO:0000313" key="6">
    <source>
        <dbReference type="Proteomes" id="UP001521116"/>
    </source>
</evidence>
<dbReference type="InterPro" id="IPR025110">
    <property type="entry name" value="AMP-bd_C"/>
</dbReference>
<evidence type="ECO:0000259" key="4">
    <source>
        <dbReference type="Pfam" id="PF13193"/>
    </source>
</evidence>
<name>A0ABR3SHA1_9PEZI</name>
<dbReference type="InterPro" id="IPR020845">
    <property type="entry name" value="AMP-binding_CS"/>
</dbReference>
<dbReference type="InterPro" id="IPR045851">
    <property type="entry name" value="AMP-bd_C_sf"/>
</dbReference>
<dbReference type="Gene3D" id="3.30.300.30">
    <property type="match status" value="1"/>
</dbReference>